<reference evidence="4" key="1">
    <citation type="submission" date="2025-08" db="UniProtKB">
        <authorList>
            <consortium name="RefSeq"/>
        </authorList>
    </citation>
    <scope>IDENTIFICATION</scope>
    <source>
        <tissue evidence="4">Young leaves</tissue>
    </source>
</reference>
<accession>A0A8B7CMJ5</accession>
<dbReference type="Gene3D" id="1.25.40.10">
    <property type="entry name" value="Tetratricopeptide repeat domain"/>
    <property type="match status" value="6"/>
</dbReference>
<dbReference type="RefSeq" id="XP_008802382.4">
    <property type="nucleotide sequence ID" value="XM_008804160.4"/>
</dbReference>
<keyword evidence="1" id="KW-0677">Repeat</keyword>
<feature type="repeat" description="PPR" evidence="2">
    <location>
        <begin position="418"/>
        <end position="452"/>
    </location>
</feature>
<dbReference type="PANTHER" id="PTHR24015">
    <property type="entry name" value="OS07G0578800 PROTEIN-RELATED"/>
    <property type="match status" value="1"/>
</dbReference>
<dbReference type="Pfam" id="PF01535">
    <property type="entry name" value="PPR"/>
    <property type="match status" value="4"/>
</dbReference>
<dbReference type="NCBIfam" id="TIGR00756">
    <property type="entry name" value="PPR"/>
    <property type="match status" value="7"/>
</dbReference>
<protein>
    <submittedName>
        <fullName evidence="4">Pentatricopeptide repeat-containing protein At2g27610-like</fullName>
    </submittedName>
</protein>
<feature type="repeat" description="PPR" evidence="2">
    <location>
        <begin position="688"/>
        <end position="722"/>
    </location>
</feature>
<name>A0A8B7CMJ5_PHODC</name>
<dbReference type="InterPro" id="IPR046848">
    <property type="entry name" value="E_motif"/>
</dbReference>
<dbReference type="FunFam" id="1.25.40.10:FF:000366">
    <property type="entry name" value="Pentatricopeptide (PPR) repeat-containing protein"/>
    <property type="match status" value="1"/>
</dbReference>
<dbReference type="Pfam" id="PF20431">
    <property type="entry name" value="E_motif"/>
    <property type="match status" value="1"/>
</dbReference>
<evidence type="ECO:0000256" key="1">
    <source>
        <dbReference type="ARBA" id="ARBA00022737"/>
    </source>
</evidence>
<dbReference type="PANTHER" id="PTHR24015:SF1700">
    <property type="entry name" value="OS03G0844000 PROTEIN"/>
    <property type="match status" value="1"/>
</dbReference>
<evidence type="ECO:0000256" key="2">
    <source>
        <dbReference type="PROSITE-ProRule" id="PRU00708"/>
    </source>
</evidence>
<evidence type="ECO:0000313" key="4">
    <source>
        <dbReference type="RefSeq" id="XP_008802382.4"/>
    </source>
</evidence>
<dbReference type="AlphaFoldDB" id="A0A8B7CMJ5"/>
<dbReference type="OrthoDB" id="185373at2759"/>
<feature type="repeat" description="PPR" evidence="2">
    <location>
        <begin position="550"/>
        <end position="584"/>
    </location>
</feature>
<proteinExistence type="predicted"/>
<dbReference type="InterPro" id="IPR011990">
    <property type="entry name" value="TPR-like_helical_dom_sf"/>
</dbReference>
<dbReference type="Pfam" id="PF13041">
    <property type="entry name" value="PPR_2"/>
    <property type="match status" value="4"/>
</dbReference>
<feature type="repeat" description="PPR" evidence="2">
    <location>
        <begin position="347"/>
        <end position="381"/>
    </location>
</feature>
<dbReference type="InterPro" id="IPR002885">
    <property type="entry name" value="PPR_rpt"/>
</dbReference>
<dbReference type="FunFam" id="1.25.40.10:FF:000031">
    <property type="entry name" value="Pentatricopeptide repeat-containing protein mitochondrial"/>
    <property type="match status" value="1"/>
</dbReference>
<dbReference type="FunFam" id="1.25.40.10:FF:000285">
    <property type="entry name" value="Pentatricopeptide repeat-containing protein, chloroplastic"/>
    <property type="match status" value="1"/>
</dbReference>
<evidence type="ECO:0000313" key="3">
    <source>
        <dbReference type="Proteomes" id="UP000228380"/>
    </source>
</evidence>
<organism evidence="3 4">
    <name type="scientific">Phoenix dactylifera</name>
    <name type="common">Date palm</name>
    <dbReference type="NCBI Taxonomy" id="42345"/>
    <lineage>
        <taxon>Eukaryota</taxon>
        <taxon>Viridiplantae</taxon>
        <taxon>Streptophyta</taxon>
        <taxon>Embryophyta</taxon>
        <taxon>Tracheophyta</taxon>
        <taxon>Spermatophyta</taxon>
        <taxon>Magnoliopsida</taxon>
        <taxon>Liliopsida</taxon>
        <taxon>Arecaceae</taxon>
        <taxon>Coryphoideae</taxon>
        <taxon>Phoeniceae</taxon>
        <taxon>Phoenix</taxon>
    </lineage>
</organism>
<dbReference type="GO" id="GO:0005739">
    <property type="term" value="C:mitochondrion"/>
    <property type="evidence" value="ECO:0007669"/>
    <property type="project" value="TreeGrafter"/>
</dbReference>
<dbReference type="PROSITE" id="PS51375">
    <property type="entry name" value="PPR"/>
    <property type="match status" value="6"/>
</dbReference>
<dbReference type="GeneID" id="103716238"/>
<dbReference type="KEGG" id="pda:103716238"/>
<keyword evidence="3" id="KW-1185">Reference proteome</keyword>
<feature type="repeat" description="PPR" evidence="2">
    <location>
        <begin position="250"/>
        <end position="284"/>
    </location>
</feature>
<feature type="repeat" description="PPR" evidence="2">
    <location>
        <begin position="149"/>
        <end position="183"/>
    </location>
</feature>
<gene>
    <name evidence="4" type="primary">LOC103716238</name>
</gene>
<dbReference type="InterPro" id="IPR046960">
    <property type="entry name" value="PPR_At4g14850-like_plant"/>
</dbReference>
<dbReference type="FunFam" id="1.25.40.10:FF:000344">
    <property type="entry name" value="Pentatricopeptide repeat-containing protein"/>
    <property type="match status" value="1"/>
</dbReference>
<dbReference type="GO" id="GO:0003723">
    <property type="term" value="F:RNA binding"/>
    <property type="evidence" value="ECO:0007669"/>
    <property type="project" value="InterPro"/>
</dbReference>
<sequence length="776" mass="87370">MMSSSRVLISHPLCPPHPQNLCRPFHPHPEWKKTPNTLSLRPKEPIFPHYRNPESLNLEPMKDEHKQVLTRTYSKKISSSPTTRLSYTQSLNRLINSDRLAEAMDLYVEIRNKGLEAGIILESVLIDALMKSGRVTDAFQVFESMPERNVITWTSMLSGCVRNDRQAIAFSLFVEMLEAGVLPNDFTFNAMLQACADRGALGLGEQVHSLAVRAGLADDRWIGNCLIEFYSRCGLMAKATKVFDRMLDLDLVSFTSLISGFSRNNQFESAVSAFDQMVRLGLEPNEHTITSILTACGPLLGEQIHAYMIKTMIAQSVYSGSALIDFYSRNFEFRRAREVFEKLEAKNMVTWSSMISCCLRNDQVEEAMRMFYDMVCAGFKPNEFTFAVTFGACGLWSESIAFGRQLHCSTIKLNLVSDTRVFNALLTMYARSGEVEELEKLFERIEDPDIVSWCAAISGYFQNGFDERSTRLLCQMHRKGYIPNEHGFSSALSSCANLALLDQGRQFHCLALKLGCDLLVCTGNALVNMYSKCGCIDDARLAFDVMHTHDVISWNSLIHGYAHHGHGKKVIKVFDEMVESSCCIPDHSTFVGILAGCSHVGNVDEAVRYFKIMRDHYGIVPSASHYACIVDMMGRAGRLGEALHIIDQMPFEVDVLVWKTLLASCKLHKNLELGSFAADKVMELSPRDSASYVLLSNLHAQHGEWEDAERVRGMMEERGVKKDAGWSWIETKCEVHAFVARDNSHLEAESIYQILEELFEVMKDEGYSPSASFSDL</sequence>
<dbReference type="Proteomes" id="UP000228380">
    <property type="component" value="Unplaced"/>
</dbReference>
<dbReference type="GO" id="GO:0009451">
    <property type="term" value="P:RNA modification"/>
    <property type="evidence" value="ECO:0007669"/>
    <property type="project" value="InterPro"/>
</dbReference>